<feature type="compositionally biased region" description="Basic and acidic residues" evidence="1">
    <location>
        <begin position="296"/>
        <end position="308"/>
    </location>
</feature>
<keyword evidence="3" id="KW-1185">Reference proteome</keyword>
<evidence type="ECO:0000256" key="1">
    <source>
        <dbReference type="SAM" id="MobiDB-lite"/>
    </source>
</evidence>
<name>A0AAE3WGQ0_9RHOB</name>
<gene>
    <name evidence="2" type="ORF">NO357_20710</name>
</gene>
<organism evidence="2 3">
    <name type="scientific">Marimonas arenosa</name>
    <dbReference type="NCBI Taxonomy" id="1795305"/>
    <lineage>
        <taxon>Bacteria</taxon>
        <taxon>Pseudomonadati</taxon>
        <taxon>Pseudomonadota</taxon>
        <taxon>Alphaproteobacteria</taxon>
        <taxon>Rhodobacterales</taxon>
        <taxon>Paracoccaceae</taxon>
        <taxon>Marimonas</taxon>
    </lineage>
</organism>
<feature type="compositionally biased region" description="Basic and acidic residues" evidence="1">
    <location>
        <begin position="228"/>
        <end position="237"/>
    </location>
</feature>
<feature type="compositionally biased region" description="Acidic residues" evidence="1">
    <location>
        <begin position="172"/>
        <end position="189"/>
    </location>
</feature>
<comment type="caution">
    <text evidence="2">The sequence shown here is derived from an EMBL/GenBank/DDBJ whole genome shotgun (WGS) entry which is preliminary data.</text>
</comment>
<feature type="compositionally biased region" description="Basic and acidic residues" evidence="1">
    <location>
        <begin position="270"/>
        <end position="281"/>
    </location>
</feature>
<evidence type="ECO:0000313" key="3">
    <source>
        <dbReference type="Proteomes" id="UP001226762"/>
    </source>
</evidence>
<feature type="region of interest" description="Disordered" evidence="1">
    <location>
        <begin position="24"/>
        <end position="68"/>
    </location>
</feature>
<reference evidence="2" key="1">
    <citation type="submission" date="2022-07" db="EMBL/GenBank/DDBJ databases">
        <authorList>
            <person name="Otstavnykh N."/>
            <person name="Isaeva M."/>
            <person name="Bystritskaya E."/>
        </authorList>
    </citation>
    <scope>NUCLEOTIDE SEQUENCE</scope>
    <source>
        <strain evidence="2">KCTC 52189</strain>
    </source>
</reference>
<reference evidence="2" key="2">
    <citation type="submission" date="2023-02" db="EMBL/GenBank/DDBJ databases">
        <title>'Rhodoalgimonas zhirmunskyi' gen. nov., isolated from a red alga.</title>
        <authorList>
            <person name="Nedashkovskaya O.I."/>
            <person name="Otstavnykh N.Y."/>
            <person name="Bystritskaya E.P."/>
            <person name="Balabanova L.A."/>
            <person name="Isaeva M.P."/>
        </authorList>
    </citation>
    <scope>NUCLEOTIDE SEQUENCE</scope>
    <source>
        <strain evidence="2">KCTC 52189</strain>
    </source>
</reference>
<dbReference type="Proteomes" id="UP001226762">
    <property type="component" value="Unassembled WGS sequence"/>
</dbReference>
<protein>
    <submittedName>
        <fullName evidence="2">Uncharacterized protein</fullName>
    </submittedName>
</protein>
<feature type="compositionally biased region" description="Basic and acidic residues" evidence="1">
    <location>
        <begin position="25"/>
        <end position="38"/>
    </location>
</feature>
<dbReference type="RefSeq" id="WP_306737645.1">
    <property type="nucleotide sequence ID" value="NZ_JANHAX010000009.1"/>
</dbReference>
<feature type="region of interest" description="Disordered" evidence="1">
    <location>
        <begin position="154"/>
        <end position="317"/>
    </location>
</feature>
<accession>A0AAE3WGQ0</accession>
<sequence>MSDPVTNVEIEDVLSSIRRLVSENARSEARAVVRRPERDAEESETAEDAAPRQESGDAKGGAGDAAGMLLLTPEQLVPVAEDADDATPADMLRQPEILPEESHHWADDGAETVVEEAAEMAEIADLSENDTGRTLKGIVADAVDEATADIFGEADAAEDEAGVEEAGFLAADEADAEKAEEDAEEEEATEALFTALKFSHSEPEPEDDRDEAGSTSLASRIAELEDAVAARDDHWDPDGDGEGENAGAPVEALNWEDDVSDQTGHSHAWGADRLDAMKKSDSLSTAEPAEAGAALTEEKVAPETDGARGVETADQSQLDIAAEPVDETAGGEASVANVTFAQDLGPDEFDLLTDQASVIDEDALRELVAEIVRRELQGVLGERITRNVRKLVRREIHRALAAREFD</sequence>
<dbReference type="AlphaFoldDB" id="A0AAE3WGQ0"/>
<dbReference type="EMBL" id="JANHAX010000009">
    <property type="protein sequence ID" value="MDQ2092334.1"/>
    <property type="molecule type" value="Genomic_DNA"/>
</dbReference>
<evidence type="ECO:0000313" key="2">
    <source>
        <dbReference type="EMBL" id="MDQ2092334.1"/>
    </source>
</evidence>
<proteinExistence type="predicted"/>